<evidence type="ECO:0000256" key="2">
    <source>
        <dbReference type="ARBA" id="ARBA00022475"/>
    </source>
</evidence>
<evidence type="ECO:0000313" key="7">
    <source>
        <dbReference type="EMBL" id="RFM24664.1"/>
    </source>
</evidence>
<feature type="transmembrane region" description="Helical" evidence="6">
    <location>
        <begin position="82"/>
        <end position="104"/>
    </location>
</feature>
<evidence type="ECO:0000256" key="5">
    <source>
        <dbReference type="ARBA" id="ARBA00023136"/>
    </source>
</evidence>
<evidence type="ECO:0000256" key="4">
    <source>
        <dbReference type="ARBA" id="ARBA00022989"/>
    </source>
</evidence>
<comment type="subcellular location">
    <subcellularLocation>
        <location evidence="1">Cell membrane</location>
        <topology evidence="1">Multi-pass membrane protein</topology>
    </subcellularLocation>
</comment>
<gene>
    <name evidence="7" type="ORF">D0433_04490</name>
</gene>
<accession>A0A395M447</accession>
<sequence length="112" mass="12219">MIQGFAIIFLLLLTSELLVRSLSLPFPSSVIGLLLLLLCLQIGVVKIDWVKSASDILLKHLSLFFVPPGVGLMLYVDALQQSALAIVLAWVISTLAVMATVALLQQRLEKHP</sequence>
<dbReference type="GO" id="GO:0005886">
    <property type="term" value="C:plasma membrane"/>
    <property type="evidence" value="ECO:0007669"/>
    <property type="project" value="UniProtKB-SubCell"/>
</dbReference>
<dbReference type="Proteomes" id="UP000266389">
    <property type="component" value="Unassembled WGS sequence"/>
</dbReference>
<dbReference type="Pfam" id="PF03788">
    <property type="entry name" value="LrgA"/>
    <property type="match status" value="1"/>
</dbReference>
<evidence type="ECO:0000256" key="6">
    <source>
        <dbReference type="SAM" id="Phobius"/>
    </source>
</evidence>
<evidence type="ECO:0000313" key="8">
    <source>
        <dbReference type="Proteomes" id="UP000266389"/>
    </source>
</evidence>
<organism evidence="7 8">
    <name type="scientific">Candidatus Thermochlorobacter aerophilus</name>
    <dbReference type="NCBI Taxonomy" id="1868324"/>
    <lineage>
        <taxon>Bacteria</taxon>
        <taxon>Pseudomonadati</taxon>
        <taxon>Chlorobiota</taxon>
        <taxon>Chlorobiia</taxon>
        <taxon>Chlorobiales</taxon>
        <taxon>Candidatus Thermochlorobacteriaceae</taxon>
        <taxon>Candidatus Thermochlorobacter</taxon>
    </lineage>
</organism>
<keyword evidence="4 6" id="KW-1133">Transmembrane helix</keyword>
<keyword evidence="2" id="KW-1003">Cell membrane</keyword>
<protein>
    <submittedName>
        <fullName evidence="7">CidA/LrgA family protein</fullName>
    </submittedName>
</protein>
<dbReference type="EMBL" id="PHFL01000030">
    <property type="protein sequence ID" value="RFM24664.1"/>
    <property type="molecule type" value="Genomic_DNA"/>
</dbReference>
<keyword evidence="5 6" id="KW-0472">Membrane</keyword>
<reference evidence="7 8" key="1">
    <citation type="journal article" date="2011" name="ISME J.">
        <title>Community ecology of hot spring cyanobacterial mats: predominant populations and their functional potential.</title>
        <authorList>
            <person name="Klatt C.G."/>
            <person name="Wood J.M."/>
            <person name="Rusch D.B."/>
            <person name="Bateson M.M."/>
            <person name="Hamamura N."/>
            <person name="Heidelberg J.F."/>
            <person name="Grossman A.R."/>
            <person name="Bhaya D."/>
            <person name="Cohan F.M."/>
            <person name="Kuhl M."/>
            <person name="Bryant D.A."/>
            <person name="Ward D.M."/>
        </authorList>
    </citation>
    <scope>NUCLEOTIDE SEQUENCE [LARGE SCALE GENOMIC DNA]</scope>
    <source>
        <strain evidence="7">OS</strain>
    </source>
</reference>
<dbReference type="PANTHER" id="PTHR33931:SF2">
    <property type="entry name" value="HOLIN-LIKE PROTEIN CIDA"/>
    <property type="match status" value="1"/>
</dbReference>
<comment type="caution">
    <text evidence="7">The sequence shown here is derived from an EMBL/GenBank/DDBJ whole genome shotgun (WGS) entry which is preliminary data.</text>
</comment>
<proteinExistence type="predicted"/>
<dbReference type="PANTHER" id="PTHR33931">
    <property type="entry name" value="HOLIN-LIKE PROTEIN CIDA-RELATED"/>
    <property type="match status" value="1"/>
</dbReference>
<evidence type="ECO:0000256" key="1">
    <source>
        <dbReference type="ARBA" id="ARBA00004651"/>
    </source>
</evidence>
<dbReference type="AlphaFoldDB" id="A0A395M447"/>
<keyword evidence="3 6" id="KW-0812">Transmembrane</keyword>
<name>A0A395M447_9BACT</name>
<evidence type="ECO:0000256" key="3">
    <source>
        <dbReference type="ARBA" id="ARBA00022692"/>
    </source>
</evidence>
<dbReference type="InterPro" id="IPR005538">
    <property type="entry name" value="LrgA/CidA"/>
</dbReference>
<feature type="transmembrane region" description="Helical" evidence="6">
    <location>
        <begin position="56"/>
        <end position="76"/>
    </location>
</feature>
<feature type="transmembrane region" description="Helical" evidence="6">
    <location>
        <begin position="31"/>
        <end position="49"/>
    </location>
</feature>